<keyword evidence="2" id="KW-1185">Reference proteome</keyword>
<dbReference type="RefSeq" id="WP_054406129.1">
    <property type="nucleotide sequence ID" value="NZ_FOYA01000006.1"/>
</dbReference>
<dbReference type="PROSITE" id="PS51257">
    <property type="entry name" value="PROKAR_LIPOPROTEIN"/>
    <property type="match status" value="1"/>
</dbReference>
<dbReference type="OrthoDB" id="794403at2"/>
<organism evidence="1 2">
    <name type="scientific">Flavobacterium akiainvivens</name>
    <dbReference type="NCBI Taxonomy" id="1202724"/>
    <lineage>
        <taxon>Bacteria</taxon>
        <taxon>Pseudomonadati</taxon>
        <taxon>Bacteroidota</taxon>
        <taxon>Flavobacteriia</taxon>
        <taxon>Flavobacteriales</taxon>
        <taxon>Flavobacteriaceae</taxon>
        <taxon>Flavobacterium</taxon>
    </lineage>
</organism>
<dbReference type="STRING" id="1202724.AM493_02720"/>
<evidence type="ECO:0008006" key="3">
    <source>
        <dbReference type="Google" id="ProtNLM"/>
    </source>
</evidence>
<reference evidence="1 2" key="1">
    <citation type="submission" date="2015-08" db="EMBL/GenBank/DDBJ databases">
        <title>Whole genome sequence of Flavobacterium akiainvivens IK-1T, from decaying Wikstroemia oahuensis, an endemic Hawaiian shrub.</title>
        <authorList>
            <person name="Wan X."/>
            <person name="Hou S."/>
            <person name="Saito J."/>
            <person name="Donachie S."/>
        </authorList>
    </citation>
    <scope>NUCLEOTIDE SEQUENCE [LARGE SCALE GENOMIC DNA]</scope>
    <source>
        <strain evidence="1 2">IK-1</strain>
    </source>
</reference>
<accession>A0A0M8MG54</accession>
<dbReference type="Proteomes" id="UP000037755">
    <property type="component" value="Unassembled WGS sequence"/>
</dbReference>
<protein>
    <recommendedName>
        <fullName evidence="3">Lipoprotein</fullName>
    </recommendedName>
</protein>
<dbReference type="PATRIC" id="fig|1202724.3.peg.558"/>
<evidence type="ECO:0000313" key="1">
    <source>
        <dbReference type="EMBL" id="KOS05067.1"/>
    </source>
</evidence>
<evidence type="ECO:0000313" key="2">
    <source>
        <dbReference type="Proteomes" id="UP000037755"/>
    </source>
</evidence>
<comment type="caution">
    <text evidence="1">The sequence shown here is derived from an EMBL/GenBank/DDBJ whole genome shotgun (WGS) entry which is preliminary data.</text>
</comment>
<proteinExistence type="predicted"/>
<name>A0A0M8MG54_9FLAO</name>
<sequence length="169" mass="18733">MNRLLIIAAAGLLLTGCNNREKKDAVSVGDTVQDTIPAAENKEVFGKQCYLQVTTGKADYGDRKTLSDSIIFNIEKRDGDSIWGIYHWKPAEKDKKIATFKGEIKGGEGRAIANSQAEGMNYKEEVLFTLKDNTLSVKSGEMAEGKDGIWYYKDKSKLSEQVLSKVDCK</sequence>
<gene>
    <name evidence="1" type="ORF">AM493_02720</name>
</gene>
<dbReference type="EMBL" id="LIYD01000005">
    <property type="protein sequence ID" value="KOS05067.1"/>
    <property type="molecule type" value="Genomic_DNA"/>
</dbReference>
<dbReference type="AlphaFoldDB" id="A0A0M8MG54"/>